<protein>
    <recommendedName>
        <fullName evidence="4">Lanthionine synthetase</fullName>
    </recommendedName>
</protein>
<dbReference type="RefSeq" id="WP_370439860.1">
    <property type="nucleotide sequence ID" value="NZ_JBGFTU010000002.1"/>
</dbReference>
<evidence type="ECO:0008006" key="4">
    <source>
        <dbReference type="Google" id="ProtNLM"/>
    </source>
</evidence>
<feature type="region of interest" description="Disordered" evidence="1">
    <location>
        <begin position="1"/>
        <end position="39"/>
    </location>
</feature>
<evidence type="ECO:0000313" key="3">
    <source>
        <dbReference type="Proteomes" id="UP001565927"/>
    </source>
</evidence>
<reference evidence="2 3" key="1">
    <citation type="submission" date="2024-07" db="EMBL/GenBank/DDBJ databases">
        <authorList>
            <person name="Thanompreechachai J."/>
            <person name="Duangmal K."/>
        </authorList>
    </citation>
    <scope>NUCLEOTIDE SEQUENCE [LARGE SCALE GENOMIC DNA]</scope>
    <source>
        <strain evidence="2 3">LSe6-4</strain>
    </source>
</reference>
<keyword evidence="3" id="KW-1185">Reference proteome</keyword>
<evidence type="ECO:0000256" key="1">
    <source>
        <dbReference type="SAM" id="MobiDB-lite"/>
    </source>
</evidence>
<dbReference type="Gene3D" id="1.50.10.20">
    <property type="match status" value="1"/>
</dbReference>
<dbReference type="SUPFAM" id="SSF48208">
    <property type="entry name" value="Six-hairpin glycosidases"/>
    <property type="match status" value="1"/>
</dbReference>
<comment type="caution">
    <text evidence="2">The sequence shown here is derived from an EMBL/GenBank/DDBJ whole genome shotgun (WGS) entry which is preliminary data.</text>
</comment>
<organism evidence="2 3">
    <name type="scientific">Kineococcus halophytocola</name>
    <dbReference type="NCBI Taxonomy" id="3234027"/>
    <lineage>
        <taxon>Bacteria</taxon>
        <taxon>Bacillati</taxon>
        <taxon>Actinomycetota</taxon>
        <taxon>Actinomycetes</taxon>
        <taxon>Kineosporiales</taxon>
        <taxon>Kineosporiaceae</taxon>
        <taxon>Kineococcus</taxon>
    </lineage>
</organism>
<feature type="compositionally biased region" description="Polar residues" evidence="1">
    <location>
        <begin position="1"/>
        <end position="11"/>
    </location>
</feature>
<evidence type="ECO:0000313" key="2">
    <source>
        <dbReference type="EMBL" id="MEZ0163608.1"/>
    </source>
</evidence>
<dbReference type="InterPro" id="IPR008928">
    <property type="entry name" value="6-hairpin_glycosidase_sf"/>
</dbReference>
<accession>A0ABV4GYS7</accession>
<proteinExistence type="predicted"/>
<name>A0ABV4GYS7_9ACTN</name>
<sequence length="439" mass="45718">MSQTPTSTDQHGPTVETGVATGVGSGVGTGVGTGSGPVGLGVLPRPRSAEAARALRAARAGVRWLQESGIQSAGGGYHSWFDRDSRRYPFEYAEVTGYQVTLAAWLAARGDLALREVALGDAERAVQWLSTAVQPVPGAFRCLAPSADGEEAAGRFAGKAARLYTFDAGIILQGLVAHHVATGSQDALRTARDTGDGLLRHVDADGVVQPWPSTPEAGRWQDAAGDWSTRPGVHHAKIGIGLAALGDVTGEQRYTRAAVAVCEDALTRQLPSGRFVTHPAAGTTNIHPHCYAAEALWAVGTATGRGDLLEASERATLWALAATDGDGLPPRRYGDAPDGHVSVVRHPRLDGVAQVLRLAALHSAHAGHAARRLVTTLLAHQVDAPGEPRAHGGFAFGAGTDGTPLPHANVWVTAFAVQALVLAAGERRGAAVLDWRHLV</sequence>
<dbReference type="EMBL" id="JBGFTU010000002">
    <property type="protein sequence ID" value="MEZ0163608.1"/>
    <property type="molecule type" value="Genomic_DNA"/>
</dbReference>
<gene>
    <name evidence="2" type="ORF">AB2L27_02365</name>
</gene>
<dbReference type="Proteomes" id="UP001565927">
    <property type="component" value="Unassembled WGS sequence"/>
</dbReference>
<feature type="compositionally biased region" description="Gly residues" evidence="1">
    <location>
        <begin position="21"/>
        <end position="39"/>
    </location>
</feature>